<dbReference type="GO" id="GO:0030170">
    <property type="term" value="F:pyridoxal phosphate binding"/>
    <property type="evidence" value="ECO:0007669"/>
    <property type="project" value="InterPro"/>
</dbReference>
<evidence type="ECO:0000256" key="2">
    <source>
        <dbReference type="ARBA" id="ARBA00009533"/>
    </source>
</evidence>
<dbReference type="PANTHER" id="PTHR42735:SF1">
    <property type="entry name" value="PYRIDOXAL-DEPENDENT DECARBOXYLASE DOMAIN-CONTAINING PROTEIN 1-RELATED"/>
    <property type="match status" value="1"/>
</dbReference>
<dbReference type="OrthoDB" id="2161780at2759"/>
<evidence type="ECO:0000256" key="5">
    <source>
        <dbReference type="ARBA" id="ARBA00023239"/>
    </source>
</evidence>
<comment type="similarity">
    <text evidence="2">Belongs to the group II decarboxylase family.</text>
</comment>
<evidence type="ECO:0000256" key="1">
    <source>
        <dbReference type="ARBA" id="ARBA00001933"/>
    </source>
</evidence>
<keyword evidence="3" id="KW-0210">Decarboxylase</keyword>
<dbReference type="Pfam" id="PF22930">
    <property type="entry name" value="PDXDC1-like_cen"/>
    <property type="match status" value="1"/>
</dbReference>
<dbReference type="InterPro" id="IPR055102">
    <property type="entry name" value="PDXDC1-like_3rd"/>
</dbReference>
<name>A0A9W9YX82_9CNID</name>
<feature type="domain" description="PDXDC1-like third" evidence="9">
    <location>
        <begin position="740"/>
        <end position="848"/>
    </location>
</feature>
<evidence type="ECO:0000259" key="9">
    <source>
        <dbReference type="Pfam" id="PF22937"/>
    </source>
</evidence>
<keyword evidence="11" id="KW-1185">Reference proteome</keyword>
<dbReference type="GO" id="GO:0016831">
    <property type="term" value="F:carboxy-lyase activity"/>
    <property type="evidence" value="ECO:0007669"/>
    <property type="project" value="UniProtKB-KW"/>
</dbReference>
<dbReference type="InterPro" id="IPR015424">
    <property type="entry name" value="PyrdxlP-dep_Trfase"/>
</dbReference>
<evidence type="ECO:0000256" key="3">
    <source>
        <dbReference type="ARBA" id="ARBA00022793"/>
    </source>
</evidence>
<sequence length="940" mass="103379">MLSALRHRMKSRVSLYNVIPPIGAPIHHFQNRDEKIWATLQHVKEMEKAVSQQNSQAESPTRELNVTPSNQDSNFVERPLSKTEPENNNIIVNDERLGDEKCVDLFEVPSSPSDSEVEFSIANNVHQHVFRYSPSDQESSSDTESCLSVLANSMCVSPKNAFKDEVQEHEGLPADQQSMASMGNSEGLGASSDVASDCVALITKIKMADDSSPALSEKKRPLTDDMKGLSVDGGVEQKEYQEIYKDVLKCVKSLFDSSRDKELKEESFSEDAVEPQSKTELSKVLSQISSLVNHEKPQIQFTCTPDHYTHTSITAKTLSLYLSLLDASYVKKLSACVKSDCSHWLSKLFGYENALSCFHEHQWDGLVRVCRLALRVKYPKFGTEGFTALYTRPPVVYVSSSACNALGHYLCTQLGLPQSSVCKVPCNTVFGSPHTMDIAAFERLFNDDVSCGKTPLLLIAYAGTPVAGHTDNLSRLRELCTQNGLWLHLEGDTLATLCLETVPASLKSAPACDSMSLNISKWFALPSAPYCTFYRAKDLVLAEASGLSQSHEPDRLSVLPLWISVQTIGLDKMREMILHAAQLSQQLCISLDGMQVTVKRIAQPHCMSPMVLFKYKAAPVSVGGSTMLGGGEEDSSDQDDEQDDAELSSSSRSSSPEPGCVPPSARDSINQQLAKYLAQQVPSVKIGVVDLPKEGCCIRFNPVLSSRLCGTTSENVEDFVICLKDEVARLDGMLLSQEEFRLATEGKEHVVVVETQDTSTIGALLCVPRYWTNKDIENLREAKKVELNEWNKEVLTLITEGMADVFSKGRTQDGLTCTIINKVPSTSSVDAVVDFVCKAATELESSSKYLEQMADAIQKGIEAAQLDLVKDAEDKLLEEKPKTIGRTFNLTSGNLHSTEQIYKYHMQVQDEEDQTAAIPVTPTKSSPNGSPAKESPTTTD</sequence>
<evidence type="ECO:0000256" key="6">
    <source>
        <dbReference type="ARBA" id="ARBA00047190"/>
    </source>
</evidence>
<feature type="region of interest" description="Disordered" evidence="7">
    <location>
        <begin position="626"/>
        <end position="665"/>
    </location>
</feature>
<dbReference type="SUPFAM" id="SSF53383">
    <property type="entry name" value="PLP-dependent transferases"/>
    <property type="match status" value="1"/>
</dbReference>
<dbReference type="InterPro" id="IPR050477">
    <property type="entry name" value="GrpII_AminoAcid_Decarb"/>
</dbReference>
<feature type="compositionally biased region" description="Polar residues" evidence="7">
    <location>
        <begin position="922"/>
        <end position="940"/>
    </location>
</feature>
<feature type="compositionally biased region" description="Acidic residues" evidence="7">
    <location>
        <begin position="631"/>
        <end position="646"/>
    </location>
</feature>
<feature type="region of interest" description="Disordered" evidence="7">
    <location>
        <begin position="910"/>
        <end position="940"/>
    </location>
</feature>
<reference evidence="10" key="1">
    <citation type="submission" date="2023-01" db="EMBL/GenBank/DDBJ databases">
        <title>Genome assembly of the deep-sea coral Lophelia pertusa.</title>
        <authorList>
            <person name="Herrera S."/>
            <person name="Cordes E."/>
        </authorList>
    </citation>
    <scope>NUCLEOTIDE SEQUENCE</scope>
    <source>
        <strain evidence="10">USNM1676648</strain>
        <tissue evidence="10">Polyp</tissue>
    </source>
</reference>
<dbReference type="Pfam" id="PF00282">
    <property type="entry name" value="Pyridoxal_deC"/>
    <property type="match status" value="1"/>
</dbReference>
<dbReference type="InterPro" id="IPR055103">
    <property type="entry name" value="PDXDC1-like_2nd"/>
</dbReference>
<organism evidence="10 11">
    <name type="scientific">Desmophyllum pertusum</name>
    <dbReference type="NCBI Taxonomy" id="174260"/>
    <lineage>
        <taxon>Eukaryota</taxon>
        <taxon>Metazoa</taxon>
        <taxon>Cnidaria</taxon>
        <taxon>Anthozoa</taxon>
        <taxon>Hexacorallia</taxon>
        <taxon>Scleractinia</taxon>
        <taxon>Caryophylliina</taxon>
        <taxon>Caryophylliidae</taxon>
        <taxon>Desmophyllum</taxon>
    </lineage>
</organism>
<dbReference type="Gene3D" id="3.40.640.10">
    <property type="entry name" value="Type I PLP-dependent aspartate aminotransferase-like (Major domain)"/>
    <property type="match status" value="1"/>
</dbReference>
<evidence type="ECO:0000313" key="10">
    <source>
        <dbReference type="EMBL" id="KAJ7371131.1"/>
    </source>
</evidence>
<proteinExistence type="inferred from homology"/>
<dbReference type="InterPro" id="IPR015421">
    <property type="entry name" value="PyrdxlP-dep_Trfase_major"/>
</dbReference>
<evidence type="ECO:0000256" key="4">
    <source>
        <dbReference type="ARBA" id="ARBA00022898"/>
    </source>
</evidence>
<accession>A0A9W9YX82</accession>
<dbReference type="InterPro" id="IPR002129">
    <property type="entry name" value="PyrdxlP-dep_de-COase"/>
</dbReference>
<gene>
    <name evidence="10" type="primary">PDXDC1_1</name>
    <name evidence="10" type="ORF">OS493_027819</name>
</gene>
<dbReference type="Proteomes" id="UP001163046">
    <property type="component" value="Unassembled WGS sequence"/>
</dbReference>
<evidence type="ECO:0000259" key="8">
    <source>
        <dbReference type="Pfam" id="PF22930"/>
    </source>
</evidence>
<dbReference type="EMBL" id="MU826851">
    <property type="protein sequence ID" value="KAJ7371131.1"/>
    <property type="molecule type" value="Genomic_DNA"/>
</dbReference>
<comment type="cofactor">
    <cofactor evidence="1">
        <name>pyridoxal 5'-phosphate</name>
        <dbReference type="ChEBI" id="CHEBI:597326"/>
    </cofactor>
</comment>
<feature type="region of interest" description="Disordered" evidence="7">
    <location>
        <begin position="48"/>
        <end position="81"/>
    </location>
</feature>
<keyword evidence="5" id="KW-0456">Lyase</keyword>
<feature type="domain" description="PDXDC1/PDXD2 second" evidence="8">
    <location>
        <begin position="608"/>
        <end position="731"/>
    </location>
</feature>
<comment type="caution">
    <text evidence="10">The sequence shown here is derived from an EMBL/GenBank/DDBJ whole genome shotgun (WGS) entry which is preliminary data.</text>
</comment>
<dbReference type="GO" id="GO:0019752">
    <property type="term" value="P:carboxylic acid metabolic process"/>
    <property type="evidence" value="ECO:0007669"/>
    <property type="project" value="InterPro"/>
</dbReference>
<keyword evidence="4" id="KW-0663">Pyridoxal phosphate</keyword>
<dbReference type="AlphaFoldDB" id="A0A9W9YX82"/>
<dbReference type="Pfam" id="PF22937">
    <property type="entry name" value="PDXDC1-like_cen2"/>
    <property type="match status" value="1"/>
</dbReference>
<dbReference type="PANTHER" id="PTHR42735">
    <property type="match status" value="1"/>
</dbReference>
<protein>
    <recommendedName>
        <fullName evidence="6">Pyridoxal-dependent decarboxylase domain-containing protein 1</fullName>
    </recommendedName>
</protein>
<evidence type="ECO:0000313" key="11">
    <source>
        <dbReference type="Proteomes" id="UP001163046"/>
    </source>
</evidence>
<feature type="compositionally biased region" description="Polar residues" evidence="7">
    <location>
        <begin position="50"/>
        <end position="74"/>
    </location>
</feature>
<evidence type="ECO:0000256" key="7">
    <source>
        <dbReference type="SAM" id="MobiDB-lite"/>
    </source>
</evidence>